<protein>
    <submittedName>
        <fullName evidence="2">Uncharacterized protein</fullName>
    </submittedName>
</protein>
<reference evidence="2 3" key="1">
    <citation type="submission" date="2023-03" db="EMBL/GenBank/DDBJ databases">
        <title>Genome insight into feeding habits of ladybird beetles.</title>
        <authorList>
            <person name="Li H.-S."/>
            <person name="Huang Y.-H."/>
            <person name="Pang H."/>
        </authorList>
    </citation>
    <scope>NUCLEOTIDE SEQUENCE [LARGE SCALE GENOMIC DNA]</scope>
    <source>
        <strain evidence="2">SYSU_2023b</strain>
        <tissue evidence="2">Whole body</tissue>
    </source>
</reference>
<name>A0AAW1TZ10_9CUCU</name>
<dbReference type="EMBL" id="JARQZJ010000038">
    <property type="protein sequence ID" value="KAK9876821.1"/>
    <property type="molecule type" value="Genomic_DNA"/>
</dbReference>
<evidence type="ECO:0000313" key="3">
    <source>
        <dbReference type="Proteomes" id="UP001431783"/>
    </source>
</evidence>
<feature type="region of interest" description="Disordered" evidence="1">
    <location>
        <begin position="1"/>
        <end position="28"/>
    </location>
</feature>
<dbReference type="AlphaFoldDB" id="A0AAW1TZ10"/>
<accession>A0AAW1TZ10</accession>
<proteinExistence type="predicted"/>
<comment type="caution">
    <text evidence="2">The sequence shown here is derived from an EMBL/GenBank/DDBJ whole genome shotgun (WGS) entry which is preliminary data.</text>
</comment>
<organism evidence="2 3">
    <name type="scientific">Henosepilachna vigintioctopunctata</name>
    <dbReference type="NCBI Taxonomy" id="420089"/>
    <lineage>
        <taxon>Eukaryota</taxon>
        <taxon>Metazoa</taxon>
        <taxon>Ecdysozoa</taxon>
        <taxon>Arthropoda</taxon>
        <taxon>Hexapoda</taxon>
        <taxon>Insecta</taxon>
        <taxon>Pterygota</taxon>
        <taxon>Neoptera</taxon>
        <taxon>Endopterygota</taxon>
        <taxon>Coleoptera</taxon>
        <taxon>Polyphaga</taxon>
        <taxon>Cucujiformia</taxon>
        <taxon>Coccinelloidea</taxon>
        <taxon>Coccinellidae</taxon>
        <taxon>Epilachninae</taxon>
        <taxon>Epilachnini</taxon>
        <taxon>Henosepilachna</taxon>
    </lineage>
</organism>
<sequence length="119" mass="13889">MGLFSKKKKPEEKKVKGRRASFDEESEDETVNINHDCGAFMTRKVFNKSFDDTIWDAMLVMTDFMENIKECADDPNFYLNEVFQDPCPKGPMFDKTKKQNEPANDGYDDLPPHLRRSKK</sequence>
<feature type="region of interest" description="Disordered" evidence="1">
    <location>
        <begin position="89"/>
        <end position="119"/>
    </location>
</feature>
<evidence type="ECO:0000313" key="2">
    <source>
        <dbReference type="EMBL" id="KAK9876821.1"/>
    </source>
</evidence>
<evidence type="ECO:0000256" key="1">
    <source>
        <dbReference type="SAM" id="MobiDB-lite"/>
    </source>
</evidence>
<gene>
    <name evidence="2" type="ORF">WA026_015059</name>
</gene>
<dbReference type="Proteomes" id="UP001431783">
    <property type="component" value="Unassembled WGS sequence"/>
</dbReference>
<keyword evidence="3" id="KW-1185">Reference proteome</keyword>